<proteinExistence type="predicted"/>
<dbReference type="EMBL" id="AABGVJ010000004">
    <property type="protein sequence ID" value="EAH4373634.1"/>
    <property type="molecule type" value="Genomic_DNA"/>
</dbReference>
<dbReference type="AlphaFoldDB" id="A0A461DQX4"/>
<keyword evidence="1" id="KW-1133">Transmembrane helix</keyword>
<protein>
    <submittedName>
        <fullName evidence="3">Uncharacterized protein</fullName>
    </submittedName>
</protein>
<sequence>MGKSKVIEYTLLTMLLLVVFVASLINDWFTWPILILGCLIHAFCMIDKKDVLRVDLIIIAALVLLNNFYLYK</sequence>
<accession>A0A461DQX4</accession>
<feature type="transmembrane region" description="Helical" evidence="1">
    <location>
        <begin position="54"/>
        <end position="71"/>
    </location>
</feature>
<organism evidence="3">
    <name type="scientific">Listeria monocytogenes</name>
    <dbReference type="NCBI Taxonomy" id="1639"/>
    <lineage>
        <taxon>Bacteria</taxon>
        <taxon>Bacillati</taxon>
        <taxon>Bacillota</taxon>
        <taxon>Bacilli</taxon>
        <taxon>Bacillales</taxon>
        <taxon>Listeriaceae</taxon>
        <taxon>Listeria</taxon>
    </lineage>
</organism>
<name>A0A461DQX4_LISMN</name>
<feature type="transmembrane region" description="Helical" evidence="1">
    <location>
        <begin position="7"/>
        <end position="25"/>
    </location>
</feature>
<reference evidence="2 4" key="1">
    <citation type="submission" date="2019-04" db="EMBL/GenBank/DDBJ databases">
        <authorList>
            <consortium name="GenomeTrakr: Next Generation Sequencing Network for Food Pathogen Tracability"/>
        </authorList>
    </citation>
    <scope>NUCLEOTIDE SEQUENCE [LARGE SCALE GENOMIC DNA]</scope>
    <source>
        <strain evidence="2 4">LS1419</strain>
    </source>
</reference>
<evidence type="ECO:0000313" key="2">
    <source>
        <dbReference type="EMBL" id="EAH4373634.1"/>
    </source>
</evidence>
<dbReference type="RefSeq" id="WP_069890187.1">
    <property type="nucleotide sequence ID" value="NZ_CP096154.1"/>
</dbReference>
<comment type="caution">
    <text evidence="3">The sequence shown here is derived from an EMBL/GenBank/DDBJ whole genome shotgun (WGS) entry which is preliminary data.</text>
</comment>
<gene>
    <name evidence="2" type="ORF">E5H26_13105</name>
    <name evidence="3" type="ORF">FZ622_13990</name>
</gene>
<keyword evidence="1" id="KW-0812">Transmembrane</keyword>
<evidence type="ECO:0000256" key="1">
    <source>
        <dbReference type="SAM" id="Phobius"/>
    </source>
</evidence>
<keyword evidence="1" id="KW-0472">Membrane</keyword>
<reference evidence="3" key="2">
    <citation type="submission" date="2019-08" db="EMBL/GenBank/DDBJ databases">
        <authorList>
            <consortium name="GenomeTrakr network: Whole genome sequencing for foodborne pathogen traceback"/>
        </authorList>
    </citation>
    <scope>NUCLEOTIDE SEQUENCE</scope>
    <source>
        <strain evidence="3">AG19-0288</strain>
    </source>
</reference>
<dbReference type="Proteomes" id="UP000540417">
    <property type="component" value="Unassembled WGS sequence"/>
</dbReference>
<evidence type="ECO:0000313" key="4">
    <source>
        <dbReference type="Proteomes" id="UP000540417"/>
    </source>
</evidence>
<dbReference type="EMBL" id="AAKCDQ010000004">
    <property type="protein sequence ID" value="ECQ6724015.1"/>
    <property type="molecule type" value="Genomic_DNA"/>
</dbReference>
<evidence type="ECO:0000313" key="3">
    <source>
        <dbReference type="EMBL" id="ECQ6724015.1"/>
    </source>
</evidence>